<keyword evidence="6" id="KW-1185">Reference proteome</keyword>
<dbReference type="Proteomes" id="UP001499841">
    <property type="component" value="Unassembled WGS sequence"/>
</dbReference>
<dbReference type="Gene3D" id="2.60.40.380">
    <property type="entry name" value="Purple acid phosphatase-like, N-terminal"/>
    <property type="match status" value="1"/>
</dbReference>
<dbReference type="SUPFAM" id="SSF56300">
    <property type="entry name" value="Metallo-dependent phosphatases"/>
    <property type="match status" value="1"/>
</dbReference>
<reference evidence="6" key="1">
    <citation type="journal article" date="2019" name="Int. J. Syst. Evol. Microbiol.">
        <title>The Global Catalogue of Microorganisms (GCM) 10K type strain sequencing project: providing services to taxonomists for standard genome sequencing and annotation.</title>
        <authorList>
            <consortium name="The Broad Institute Genomics Platform"/>
            <consortium name="The Broad Institute Genome Sequencing Center for Infectious Disease"/>
            <person name="Wu L."/>
            <person name="Ma J."/>
        </authorList>
    </citation>
    <scope>NUCLEOTIDE SEQUENCE [LARGE SCALE GENOMIC DNA]</scope>
    <source>
        <strain evidence="6">JCM 17459</strain>
    </source>
</reference>
<proteinExistence type="predicted"/>
<evidence type="ECO:0000313" key="6">
    <source>
        <dbReference type="Proteomes" id="UP001499841"/>
    </source>
</evidence>
<feature type="chain" id="PRO_5045158565" description="Calcineurin-like phosphoesterase domain-containing protein" evidence="3">
    <location>
        <begin position="23"/>
        <end position="640"/>
    </location>
</feature>
<name>A0ABP6UN47_9MICO</name>
<organism evidence="5 6">
    <name type="scientific">Georgenia daeguensis</name>
    <dbReference type="NCBI Taxonomy" id="908355"/>
    <lineage>
        <taxon>Bacteria</taxon>
        <taxon>Bacillati</taxon>
        <taxon>Actinomycetota</taxon>
        <taxon>Actinomycetes</taxon>
        <taxon>Micrococcales</taxon>
        <taxon>Bogoriellaceae</taxon>
        <taxon>Georgenia</taxon>
    </lineage>
</organism>
<dbReference type="SUPFAM" id="SSF49363">
    <property type="entry name" value="Purple acid phosphatase, N-terminal domain"/>
    <property type="match status" value="1"/>
</dbReference>
<evidence type="ECO:0000256" key="3">
    <source>
        <dbReference type="SAM" id="SignalP"/>
    </source>
</evidence>
<protein>
    <recommendedName>
        <fullName evidence="4">Calcineurin-like phosphoesterase domain-containing protein</fullName>
    </recommendedName>
</protein>
<dbReference type="EMBL" id="BAABBA010000030">
    <property type="protein sequence ID" value="GAA3510684.1"/>
    <property type="molecule type" value="Genomic_DNA"/>
</dbReference>
<dbReference type="Pfam" id="PF00149">
    <property type="entry name" value="Metallophos"/>
    <property type="match status" value="1"/>
</dbReference>
<evidence type="ECO:0000256" key="2">
    <source>
        <dbReference type="SAM" id="MobiDB-lite"/>
    </source>
</evidence>
<feature type="domain" description="Calcineurin-like phosphoesterase" evidence="4">
    <location>
        <begin position="223"/>
        <end position="486"/>
    </location>
</feature>
<dbReference type="PANTHER" id="PTHR22953">
    <property type="entry name" value="ACID PHOSPHATASE RELATED"/>
    <property type="match status" value="1"/>
</dbReference>
<keyword evidence="1 3" id="KW-0732">Signal</keyword>
<feature type="region of interest" description="Disordered" evidence="2">
    <location>
        <begin position="619"/>
        <end position="640"/>
    </location>
</feature>
<dbReference type="InterPro" id="IPR004843">
    <property type="entry name" value="Calcineurin-like_PHP"/>
</dbReference>
<feature type="signal peptide" evidence="3">
    <location>
        <begin position="1"/>
        <end position="22"/>
    </location>
</feature>
<gene>
    <name evidence="5" type="ORF">GCM10022262_38500</name>
</gene>
<comment type="caution">
    <text evidence="5">The sequence shown here is derived from an EMBL/GenBank/DDBJ whole genome shotgun (WGS) entry which is preliminary data.</text>
</comment>
<evidence type="ECO:0000259" key="4">
    <source>
        <dbReference type="Pfam" id="PF00149"/>
    </source>
</evidence>
<evidence type="ECO:0000256" key="1">
    <source>
        <dbReference type="ARBA" id="ARBA00022729"/>
    </source>
</evidence>
<dbReference type="InterPro" id="IPR039331">
    <property type="entry name" value="PAPs-like"/>
</dbReference>
<evidence type="ECO:0000313" key="5">
    <source>
        <dbReference type="EMBL" id="GAA3510684.1"/>
    </source>
</evidence>
<dbReference type="InterPro" id="IPR029052">
    <property type="entry name" value="Metallo-depent_PP-like"/>
</dbReference>
<dbReference type="PANTHER" id="PTHR22953:SF153">
    <property type="entry name" value="PURPLE ACID PHOSPHATASE"/>
    <property type="match status" value="1"/>
</dbReference>
<dbReference type="RefSeq" id="WP_345044933.1">
    <property type="nucleotide sequence ID" value="NZ_BAABBA010000030.1"/>
</dbReference>
<sequence length="640" mass="70400">MRRLVRIAVVAGMATLPLGAGAVAASAVPSAVDLPTAQPGFRVLPYLQQPGEDSMTLSWVSETDQPGTVTVSGPGLRGKTELTSEPRYLNLMEYTEAELAQEIRGLEQGSWLLSNSNYKHTVTLDGLKADHPYRYTVEQGGQTHSGTFSTGPTSERWQDLRVVAFSDTETEAYGAVEHREWELHPQTGYAEGSAERPGPGSLWAEKYGSTTRYGEFTLRYPMDQQRALVENTQWIEKADPDLMLIAGDLAQGSGYQPAWDEFWRHFAGEYGTLATHTPLITALGNWETYAALNGGYGSDEDRSPAVIARNRYHEYFDTAGDAANPQFKDSYHRVDYGPLTVLTLDSTNGLPDEDADTGMLSGETYSGDDTNLTEARRTTDTQGEFTAENYDGAFTEVFPGTTPEDSDLPNFNPGTEQWAWAEEQLADARERGQIVVVQFHHAAYSNGVHGTPPNHEHADNQSGVAMRVYTPLFEEYGVAAVISGHDEMFERSWVDEDGDGTGFHSYDVGVAADGLRGEQLAKNEAGEYVPIRYNSHSEWTAAADEPELWEVDENGNPQLVDGGLHYGHLQMDLENTRCGAEMTLSPVYLFPVLDENYDLVRTERRVYDDVVTVTLDDDGTPLAGAAECQPGRDTAPGQQK</sequence>
<dbReference type="Gene3D" id="3.60.21.10">
    <property type="match status" value="1"/>
</dbReference>
<dbReference type="InterPro" id="IPR008963">
    <property type="entry name" value="Purple_acid_Pase-like_N"/>
</dbReference>
<accession>A0ABP6UN47</accession>